<evidence type="ECO:0000256" key="4">
    <source>
        <dbReference type="SAM" id="SignalP"/>
    </source>
</evidence>
<dbReference type="InterPro" id="IPR011105">
    <property type="entry name" value="Cell_wall_hydrolase_SleB"/>
</dbReference>
<keyword evidence="7" id="KW-0378">Hydrolase</keyword>
<feature type="compositionally biased region" description="Low complexity" evidence="3">
    <location>
        <begin position="219"/>
        <end position="247"/>
    </location>
</feature>
<evidence type="ECO:0000259" key="5">
    <source>
        <dbReference type="Pfam" id="PF07486"/>
    </source>
</evidence>
<dbReference type="Gene3D" id="6.10.250.3150">
    <property type="match status" value="1"/>
</dbReference>
<evidence type="ECO:0000259" key="6">
    <source>
        <dbReference type="Pfam" id="PF24568"/>
    </source>
</evidence>
<feature type="domain" description="Cell wall hydrolase SleB" evidence="5">
    <location>
        <begin position="290"/>
        <end position="369"/>
    </location>
</feature>
<name>A0A3E2WP00_9FIRM</name>
<dbReference type="GO" id="GO:0016787">
    <property type="term" value="F:hydrolase activity"/>
    <property type="evidence" value="ECO:0007669"/>
    <property type="project" value="UniProtKB-KW"/>
</dbReference>
<evidence type="ECO:0000313" key="7">
    <source>
        <dbReference type="EMBL" id="RGC28882.1"/>
    </source>
</evidence>
<feature type="domain" description="Peptidoglycan hydrolase PcsB coiled-coil" evidence="6">
    <location>
        <begin position="84"/>
        <end position="154"/>
    </location>
</feature>
<sequence length="388" mass="42064">MKLRLKHRGQALLAFICSLVLVLSVFPAHAEDAESLESKTSDLQNQLEGINQELVAISDEISTTEMQVEITNGEIQRTKDSLAEAEADEAQQYEDMKSRIKYMYETGNATLLEMLFSADNLTDFLNKADFIQNISKYDRSMLQILQETQKEIADRKITLEAQQDSMKELQKNLETRQAELVQKAEATSTDLNAFNAQLKKLREEEAAKLAAEAAAKVAAENAAAQKPDSGNNNANDNNDPGDTPSGGNDSGGGSDNGGYDDTIVNGGATNVAGNDLDVFAAILDCEAMHDYDSMLAVATVIMNRVNSPIFPNTITDVVYAGGQFEPVWSGRLDAVLARGASELAYTVAQDAINGARLAAVSDCYYFLYAGTAGRPGVNIGNNLFFPSW</sequence>
<accession>A0A3E2WP00</accession>
<gene>
    <name evidence="7" type="ORF">DWX41_15555</name>
</gene>
<evidence type="ECO:0000256" key="2">
    <source>
        <dbReference type="SAM" id="Coils"/>
    </source>
</evidence>
<dbReference type="Pfam" id="PF07486">
    <property type="entry name" value="Hydrolase_2"/>
    <property type="match status" value="1"/>
</dbReference>
<dbReference type="Pfam" id="PF24568">
    <property type="entry name" value="CC_PcsB"/>
    <property type="match status" value="1"/>
</dbReference>
<dbReference type="InterPro" id="IPR057309">
    <property type="entry name" value="PcsB_CC"/>
</dbReference>
<dbReference type="EMBL" id="QVIA01000018">
    <property type="protein sequence ID" value="RGC28882.1"/>
    <property type="molecule type" value="Genomic_DNA"/>
</dbReference>
<feature type="coiled-coil region" evidence="2">
    <location>
        <begin position="33"/>
        <end position="88"/>
    </location>
</feature>
<keyword evidence="2" id="KW-0175">Coiled coil</keyword>
<evidence type="ECO:0000313" key="8">
    <source>
        <dbReference type="Proteomes" id="UP000261111"/>
    </source>
</evidence>
<feature type="signal peptide" evidence="4">
    <location>
        <begin position="1"/>
        <end position="30"/>
    </location>
</feature>
<feature type="coiled-coil region" evidence="2">
    <location>
        <begin position="152"/>
        <end position="204"/>
    </location>
</feature>
<feature type="region of interest" description="Disordered" evidence="3">
    <location>
        <begin position="219"/>
        <end position="261"/>
    </location>
</feature>
<dbReference type="Gene3D" id="1.10.10.2520">
    <property type="entry name" value="Cell wall hydrolase SleB, domain 1"/>
    <property type="match status" value="1"/>
</dbReference>
<evidence type="ECO:0000256" key="1">
    <source>
        <dbReference type="ARBA" id="ARBA00022729"/>
    </source>
</evidence>
<keyword evidence="1 4" id="KW-0732">Signal</keyword>
<dbReference type="AlphaFoldDB" id="A0A3E2WP00"/>
<dbReference type="Proteomes" id="UP000261111">
    <property type="component" value="Unassembled WGS sequence"/>
</dbReference>
<dbReference type="GeneID" id="93332648"/>
<feature type="chain" id="PRO_5017825440" evidence="4">
    <location>
        <begin position="31"/>
        <end position="388"/>
    </location>
</feature>
<protein>
    <submittedName>
        <fullName evidence="7">Cell wall hydrolase</fullName>
    </submittedName>
</protein>
<dbReference type="RefSeq" id="WP_025654688.1">
    <property type="nucleotide sequence ID" value="NZ_QVIA01000018.1"/>
</dbReference>
<reference evidence="7 8" key="1">
    <citation type="submission" date="2018-08" db="EMBL/GenBank/DDBJ databases">
        <title>A genome reference for cultivated species of the human gut microbiota.</title>
        <authorList>
            <person name="Zou Y."/>
            <person name="Xue W."/>
            <person name="Luo G."/>
        </authorList>
    </citation>
    <scope>NUCLEOTIDE SEQUENCE [LARGE SCALE GENOMIC DNA]</scope>
    <source>
        <strain evidence="7 8">AF19-21</strain>
    </source>
</reference>
<organism evidence="7 8">
    <name type="scientific">Hungatella hathewayi</name>
    <dbReference type="NCBI Taxonomy" id="154046"/>
    <lineage>
        <taxon>Bacteria</taxon>
        <taxon>Bacillati</taxon>
        <taxon>Bacillota</taxon>
        <taxon>Clostridia</taxon>
        <taxon>Lachnospirales</taxon>
        <taxon>Lachnospiraceae</taxon>
        <taxon>Hungatella</taxon>
    </lineage>
</organism>
<proteinExistence type="predicted"/>
<evidence type="ECO:0000256" key="3">
    <source>
        <dbReference type="SAM" id="MobiDB-lite"/>
    </source>
</evidence>
<dbReference type="InterPro" id="IPR042047">
    <property type="entry name" value="SleB_dom1"/>
</dbReference>
<comment type="caution">
    <text evidence="7">The sequence shown here is derived from an EMBL/GenBank/DDBJ whole genome shotgun (WGS) entry which is preliminary data.</text>
</comment>